<evidence type="ECO:0000256" key="1">
    <source>
        <dbReference type="ARBA" id="ARBA00023172"/>
    </source>
</evidence>
<dbReference type="GO" id="GO:0006310">
    <property type="term" value="P:DNA recombination"/>
    <property type="evidence" value="ECO:0007669"/>
    <property type="project" value="UniProtKB-KW"/>
</dbReference>
<dbReference type="GO" id="GO:0003677">
    <property type="term" value="F:DNA binding"/>
    <property type="evidence" value="ECO:0007669"/>
    <property type="project" value="InterPro"/>
</dbReference>
<dbReference type="Gene3D" id="1.10.443.10">
    <property type="entry name" value="Intergrase catalytic core"/>
    <property type="match status" value="1"/>
</dbReference>
<gene>
    <name evidence="3" type="ORF">IQ10_01755</name>
</gene>
<dbReference type="Pfam" id="PF00589">
    <property type="entry name" value="Phage_integrase"/>
    <property type="match status" value="1"/>
</dbReference>
<name>A0A562QK55_9BACI</name>
<dbReference type="InterPro" id="IPR011010">
    <property type="entry name" value="DNA_brk_join_enz"/>
</dbReference>
<keyword evidence="4" id="KW-1185">Reference proteome</keyword>
<dbReference type="InterPro" id="IPR002104">
    <property type="entry name" value="Integrase_catalytic"/>
</dbReference>
<organism evidence="3 4">
    <name type="scientific">Halalkalibacter nanhaiisediminis</name>
    <dbReference type="NCBI Taxonomy" id="688079"/>
    <lineage>
        <taxon>Bacteria</taxon>
        <taxon>Bacillati</taxon>
        <taxon>Bacillota</taxon>
        <taxon>Bacilli</taxon>
        <taxon>Bacillales</taxon>
        <taxon>Bacillaceae</taxon>
        <taxon>Halalkalibacter</taxon>
    </lineage>
</organism>
<keyword evidence="1" id="KW-0233">DNA recombination</keyword>
<reference evidence="3 4" key="1">
    <citation type="journal article" date="2015" name="Stand. Genomic Sci.">
        <title>Genomic Encyclopedia of Bacterial and Archaeal Type Strains, Phase III: the genomes of soil and plant-associated and newly described type strains.</title>
        <authorList>
            <person name="Whitman W.B."/>
            <person name="Woyke T."/>
            <person name="Klenk H.P."/>
            <person name="Zhou Y."/>
            <person name="Lilburn T.G."/>
            <person name="Beck B.J."/>
            <person name="De Vos P."/>
            <person name="Vandamme P."/>
            <person name="Eisen J.A."/>
            <person name="Garrity G."/>
            <person name="Hugenholtz P."/>
            <person name="Kyrpides N.C."/>
        </authorList>
    </citation>
    <scope>NUCLEOTIDE SEQUENCE [LARGE SCALE GENOMIC DNA]</scope>
    <source>
        <strain evidence="3 4">CGMCC 1.10116</strain>
    </source>
</reference>
<proteinExistence type="predicted"/>
<comment type="caution">
    <text evidence="3">The sequence shown here is derived from an EMBL/GenBank/DDBJ whole genome shotgun (WGS) entry which is preliminary data.</text>
</comment>
<evidence type="ECO:0000313" key="4">
    <source>
        <dbReference type="Proteomes" id="UP000315711"/>
    </source>
</evidence>
<dbReference type="PROSITE" id="PS51898">
    <property type="entry name" value="TYR_RECOMBINASE"/>
    <property type="match status" value="1"/>
</dbReference>
<dbReference type="EMBL" id="VLKZ01000004">
    <property type="protein sequence ID" value="TWI57053.1"/>
    <property type="molecule type" value="Genomic_DNA"/>
</dbReference>
<dbReference type="SUPFAM" id="SSF56349">
    <property type="entry name" value="DNA breaking-rejoining enzymes"/>
    <property type="match status" value="1"/>
</dbReference>
<dbReference type="InterPro" id="IPR013762">
    <property type="entry name" value="Integrase-like_cat_sf"/>
</dbReference>
<evidence type="ECO:0000259" key="2">
    <source>
        <dbReference type="PROSITE" id="PS51898"/>
    </source>
</evidence>
<dbReference type="Proteomes" id="UP000315711">
    <property type="component" value="Unassembled WGS sequence"/>
</dbReference>
<protein>
    <submittedName>
        <fullName evidence="3">Phage integrase family protein</fullName>
    </submittedName>
</protein>
<sequence length="117" mass="13773">MRESHIDFKNKILNLTGDIMKNHKFLKLPIDDQLIDLFKVLIEQNNKIRTYYEQENDFLFVTMKGTTINTSSTNNAISKQLNKYAKRYELPNINPHAIRRAFAKNLYDKGARCCVDF</sequence>
<accession>A0A562QK55</accession>
<feature type="domain" description="Tyr recombinase" evidence="2">
    <location>
        <begin position="1"/>
        <end position="117"/>
    </location>
</feature>
<dbReference type="AlphaFoldDB" id="A0A562QK55"/>
<dbReference type="GO" id="GO:0015074">
    <property type="term" value="P:DNA integration"/>
    <property type="evidence" value="ECO:0007669"/>
    <property type="project" value="InterPro"/>
</dbReference>
<evidence type="ECO:0000313" key="3">
    <source>
        <dbReference type="EMBL" id="TWI57053.1"/>
    </source>
</evidence>